<dbReference type="Proteomes" id="UP000001919">
    <property type="component" value="Chromosome"/>
</dbReference>
<dbReference type="InterPro" id="IPR051466">
    <property type="entry name" value="D-amino_acid_metab_enzyme"/>
</dbReference>
<dbReference type="STRING" id="446465.Bfae_04610"/>
<evidence type="ECO:0000313" key="2">
    <source>
        <dbReference type="EMBL" id="ACU84331.1"/>
    </source>
</evidence>
<dbReference type="Gene3D" id="2.40.37.20">
    <property type="entry name" value="D-serine dehydratase-like domain"/>
    <property type="match status" value="1"/>
</dbReference>
<organism evidence="2 3">
    <name type="scientific">Brachybacterium faecium (strain ATCC 43885 / DSM 4810 / JCM 11609 / LMG 19847 / NBRC 14762 / NCIMB 9860 / 6-10)</name>
    <dbReference type="NCBI Taxonomy" id="446465"/>
    <lineage>
        <taxon>Bacteria</taxon>
        <taxon>Bacillati</taxon>
        <taxon>Actinomycetota</taxon>
        <taxon>Actinomycetes</taxon>
        <taxon>Micrococcales</taxon>
        <taxon>Dermabacteraceae</taxon>
        <taxon>Brachybacterium</taxon>
    </lineage>
</organism>
<dbReference type="GO" id="GO:0016829">
    <property type="term" value="F:lyase activity"/>
    <property type="evidence" value="ECO:0007669"/>
    <property type="project" value="UniProtKB-KW"/>
</dbReference>
<dbReference type="InterPro" id="IPR029066">
    <property type="entry name" value="PLP-binding_barrel"/>
</dbReference>
<dbReference type="Gene3D" id="3.20.20.10">
    <property type="entry name" value="Alanine racemase"/>
    <property type="match status" value="1"/>
</dbReference>
<dbReference type="eggNOG" id="COG3616">
    <property type="taxonomic scope" value="Bacteria"/>
</dbReference>
<gene>
    <name evidence="2" type="ordered locus">Bfae_04610</name>
</gene>
<dbReference type="InterPro" id="IPR026956">
    <property type="entry name" value="D-ser_dehydrat-like_dom"/>
</dbReference>
<dbReference type="Pfam" id="PF14031">
    <property type="entry name" value="D-ser_dehydrat"/>
    <property type="match status" value="1"/>
</dbReference>
<sequence>MPEPVPSAARHRSSERAVRAEDKSFPACLLGRPITALDAPLSDFSTPLLVLDEQAMAHNLQVMADWTAERGLELMPHGKTTMAPVLWRRQLAAGCTGITLATGWQADLALRAGIPTVQLANACADPALLRRLAAHLAAHPEQELVCWADSLSTIDLLERELPPGARLGVLVELGADGARTGARDEATAREIAERVAASGVLELRGAAGYEGALAHDRSPEALEAVSTYCRRLAAFAESLRPLIDATPWVSAGGSAYFDLVADAFAPLTDMRAILRSGAYIVHDSGFYRGISPLDTTRDVAEEQALAPGMRAYARVVSLPEPGLALLDAGKRDVPYDEGLPTPLGVSPTLGGPEQPLDGEITALNDQHAFLRPAGTAQLAIGDVVTLGLSHPCTAFDKWRLIPVVDAATGTVREAVETFF</sequence>
<dbReference type="PANTHER" id="PTHR28004:SF8">
    <property type="entry name" value="D-SERINE DEAMINASE"/>
    <property type="match status" value="1"/>
</dbReference>
<accession>C7MHC2</accession>
<proteinExistence type="predicted"/>
<dbReference type="PATRIC" id="fig|446465.5.peg.455"/>
<dbReference type="KEGG" id="bfa:Bfae_04610"/>
<feature type="domain" description="D-serine dehydratase-like" evidence="1">
    <location>
        <begin position="308"/>
        <end position="405"/>
    </location>
</feature>
<dbReference type="SMART" id="SM01119">
    <property type="entry name" value="D-ser_dehydrat"/>
    <property type="match status" value="1"/>
</dbReference>
<dbReference type="HOGENOM" id="CLU_031639_3_0_11"/>
<dbReference type="SUPFAM" id="SSF51419">
    <property type="entry name" value="PLP-binding barrel"/>
    <property type="match status" value="1"/>
</dbReference>
<dbReference type="InterPro" id="IPR042208">
    <property type="entry name" value="D-ser_dehydrat-like_sf"/>
</dbReference>
<keyword evidence="3" id="KW-1185">Reference proteome</keyword>
<evidence type="ECO:0000313" key="3">
    <source>
        <dbReference type="Proteomes" id="UP000001919"/>
    </source>
</evidence>
<evidence type="ECO:0000259" key="1">
    <source>
        <dbReference type="SMART" id="SM01119"/>
    </source>
</evidence>
<dbReference type="PANTHER" id="PTHR28004">
    <property type="entry name" value="ZGC:162816-RELATED"/>
    <property type="match status" value="1"/>
</dbReference>
<reference evidence="2 3" key="1">
    <citation type="journal article" date="2009" name="Stand. Genomic Sci.">
        <title>Complete genome sequence of Brachybacterium faecium type strain (Schefferle 6-10).</title>
        <authorList>
            <person name="Lapidus A."/>
            <person name="Pukall R."/>
            <person name="Labuttii K."/>
            <person name="Copeland A."/>
            <person name="Del Rio T.G."/>
            <person name="Nolan M."/>
            <person name="Chen F."/>
            <person name="Lucas S."/>
            <person name="Tice H."/>
            <person name="Cheng J.F."/>
            <person name="Bruce D."/>
            <person name="Goodwin L."/>
            <person name="Pitluck S."/>
            <person name="Rohde M."/>
            <person name="Goker M."/>
            <person name="Pati A."/>
            <person name="Ivanova N."/>
            <person name="Mavrommatis K."/>
            <person name="Chen A."/>
            <person name="Palaniappan K."/>
            <person name="D'haeseleer P."/>
            <person name="Chain P."/>
            <person name="Bristow J."/>
            <person name="Eisen J.A."/>
            <person name="Markowitz V."/>
            <person name="Hugenholtz P."/>
            <person name="Kyrpides N.C."/>
            <person name="Klenk H.P."/>
        </authorList>
    </citation>
    <scope>NUCLEOTIDE SEQUENCE [LARGE SCALE GENOMIC DNA]</scope>
    <source>
        <strain evidence="3">ATCC 43885 / DSM 4810 / JCM 11609 / LMG 19847 / NBRC 14762 / NCIMB 9860 / 6-10</strain>
    </source>
</reference>
<protein>
    <submittedName>
        <fullName evidence="2">Predicted amino acid aldolase or racemase</fullName>
    </submittedName>
</protein>
<name>C7MHC2_BRAFD</name>
<dbReference type="OrthoDB" id="9811417at2"/>
<dbReference type="EMBL" id="CP001643">
    <property type="protein sequence ID" value="ACU84331.1"/>
    <property type="molecule type" value="Genomic_DNA"/>
</dbReference>
<dbReference type="AlphaFoldDB" id="C7MHC2"/>